<dbReference type="Proteomes" id="UP000046395">
    <property type="component" value="Unassembled WGS sequence"/>
</dbReference>
<dbReference type="WBParaSite" id="TMUE_0000001615.1">
    <property type="protein sequence ID" value="TMUE_0000001615.1"/>
    <property type="gene ID" value="WBGene00297503"/>
</dbReference>
<dbReference type="AlphaFoldDB" id="A0A5S6Q314"/>
<protein>
    <submittedName>
        <fullName evidence="2">MADF domain-containing protein</fullName>
    </submittedName>
</protein>
<proteinExistence type="predicted"/>
<keyword evidence="1" id="KW-1185">Reference proteome</keyword>
<name>A0A5S6Q314_TRIMR</name>
<sequence>MDDAIKASAVVEHSSQCSGDLQARTICRESWFRVRKIKEAFFMRHNTCKMKREKGVEISELWTDLINETRMSRNGRSTWALTEATTSSVQDVSESQVDFGVDHVGIIQSSGKQGDREDTSVSLSGCANRRKRARRIRC</sequence>
<accession>A0A5S6Q314</accession>
<evidence type="ECO:0000313" key="1">
    <source>
        <dbReference type="Proteomes" id="UP000046395"/>
    </source>
</evidence>
<reference evidence="2" key="1">
    <citation type="submission" date="2019-12" db="UniProtKB">
        <authorList>
            <consortium name="WormBaseParasite"/>
        </authorList>
    </citation>
    <scope>IDENTIFICATION</scope>
</reference>
<organism evidence="1 2">
    <name type="scientific">Trichuris muris</name>
    <name type="common">Mouse whipworm</name>
    <dbReference type="NCBI Taxonomy" id="70415"/>
    <lineage>
        <taxon>Eukaryota</taxon>
        <taxon>Metazoa</taxon>
        <taxon>Ecdysozoa</taxon>
        <taxon>Nematoda</taxon>
        <taxon>Enoplea</taxon>
        <taxon>Dorylaimia</taxon>
        <taxon>Trichinellida</taxon>
        <taxon>Trichuridae</taxon>
        <taxon>Trichuris</taxon>
    </lineage>
</organism>
<evidence type="ECO:0000313" key="2">
    <source>
        <dbReference type="WBParaSite" id="TMUE_0000001615.1"/>
    </source>
</evidence>